<proteinExistence type="predicted"/>
<organism evidence="1 2">
    <name type="scientific">Enterobacter asburiae</name>
    <dbReference type="NCBI Taxonomy" id="61645"/>
    <lineage>
        <taxon>Bacteria</taxon>
        <taxon>Pseudomonadati</taxon>
        <taxon>Pseudomonadota</taxon>
        <taxon>Gammaproteobacteria</taxon>
        <taxon>Enterobacterales</taxon>
        <taxon>Enterobacteriaceae</taxon>
        <taxon>Enterobacter</taxon>
        <taxon>Enterobacter cloacae complex</taxon>
    </lineage>
</organism>
<dbReference type="Proteomes" id="UP000255163">
    <property type="component" value="Unassembled WGS sequence"/>
</dbReference>
<accession>A0A376FDN9</accession>
<gene>
    <name evidence="1" type="primary">gsiB_2</name>
    <name evidence="1" type="ORF">NCTC12123_02875</name>
</gene>
<name>A0A376FDN9_ENTAS</name>
<reference evidence="1 2" key="1">
    <citation type="submission" date="2018-06" db="EMBL/GenBank/DDBJ databases">
        <authorList>
            <consortium name="Pathogen Informatics"/>
            <person name="Doyle S."/>
        </authorList>
    </citation>
    <scope>NUCLEOTIDE SEQUENCE [LARGE SCALE GENOMIC DNA]</scope>
    <source>
        <strain evidence="1 2">NCTC12123</strain>
    </source>
</reference>
<dbReference type="AlphaFoldDB" id="A0A376FDN9"/>
<evidence type="ECO:0000313" key="2">
    <source>
        <dbReference type="Proteomes" id="UP000255163"/>
    </source>
</evidence>
<sequence>MVKQLQTDMPIAYLYFEPRIFGLNKSVQGFKPYPDGIVRLAGLTLAK</sequence>
<protein>
    <submittedName>
        <fullName evidence="1">Glutathione-binding protein gsiB</fullName>
    </submittedName>
</protein>
<evidence type="ECO:0000313" key="1">
    <source>
        <dbReference type="EMBL" id="STD21686.1"/>
    </source>
</evidence>
<dbReference type="EMBL" id="UFYI01000007">
    <property type="protein sequence ID" value="STD21686.1"/>
    <property type="molecule type" value="Genomic_DNA"/>
</dbReference>